<evidence type="ECO:0000313" key="15">
    <source>
        <dbReference type="EMBL" id="TIB15990.1"/>
    </source>
</evidence>
<dbReference type="GO" id="GO:0030674">
    <property type="term" value="F:protein-macromolecule adaptor activity"/>
    <property type="evidence" value="ECO:0007669"/>
    <property type="project" value="TreeGrafter"/>
</dbReference>
<dbReference type="GO" id="GO:0006999">
    <property type="term" value="P:nuclear pore organization"/>
    <property type="evidence" value="ECO:0007669"/>
    <property type="project" value="TreeGrafter"/>
</dbReference>
<evidence type="ECO:0000256" key="10">
    <source>
        <dbReference type="ARBA" id="ARBA00023132"/>
    </source>
</evidence>
<dbReference type="PANTHER" id="PTHR13269:SF6">
    <property type="entry name" value="NUCLEOPORIN NDC1"/>
    <property type="match status" value="1"/>
</dbReference>
<evidence type="ECO:0000256" key="12">
    <source>
        <dbReference type="ARBA" id="ARBA00023242"/>
    </source>
</evidence>
<proteinExistence type="inferred from homology"/>
<gene>
    <name evidence="15" type="ORF">E3P90_00657</name>
</gene>
<evidence type="ECO:0000256" key="4">
    <source>
        <dbReference type="ARBA" id="ARBA00022448"/>
    </source>
</evidence>
<accession>A0A4T0HJ23</accession>
<evidence type="ECO:0000256" key="3">
    <source>
        <dbReference type="ARBA" id="ARBA00005760"/>
    </source>
</evidence>
<dbReference type="GO" id="GO:0031965">
    <property type="term" value="C:nuclear membrane"/>
    <property type="evidence" value="ECO:0007669"/>
    <property type="project" value="UniProtKB-SubCell"/>
</dbReference>
<keyword evidence="9" id="KW-0811">Translocation</keyword>
<comment type="similarity">
    <text evidence="3">Belongs to the NDC1 family.</text>
</comment>
<dbReference type="GO" id="GO:0015031">
    <property type="term" value="P:protein transport"/>
    <property type="evidence" value="ECO:0007669"/>
    <property type="project" value="UniProtKB-KW"/>
</dbReference>
<feature type="transmembrane region" description="Helical" evidence="14">
    <location>
        <begin position="44"/>
        <end position="63"/>
    </location>
</feature>
<evidence type="ECO:0000256" key="14">
    <source>
        <dbReference type="SAM" id="Phobius"/>
    </source>
</evidence>
<dbReference type="Proteomes" id="UP000306954">
    <property type="component" value="Unassembled WGS sequence"/>
</dbReference>
<evidence type="ECO:0000256" key="2">
    <source>
        <dbReference type="ARBA" id="ARBA00004567"/>
    </source>
</evidence>
<evidence type="ECO:0000256" key="6">
    <source>
        <dbReference type="ARBA" id="ARBA00022816"/>
    </source>
</evidence>
<reference evidence="15 16" key="1">
    <citation type="submission" date="2019-03" db="EMBL/GenBank/DDBJ databases">
        <title>Sequencing 23 genomes of Wallemia ichthyophaga.</title>
        <authorList>
            <person name="Gostincar C."/>
        </authorList>
    </citation>
    <scope>NUCLEOTIDE SEQUENCE [LARGE SCALE GENOMIC DNA]</scope>
    <source>
        <strain evidence="15 16">EXF-8621</strain>
    </source>
</reference>
<organism evidence="15 16">
    <name type="scientific">Wallemia ichthyophaga</name>
    <dbReference type="NCBI Taxonomy" id="245174"/>
    <lineage>
        <taxon>Eukaryota</taxon>
        <taxon>Fungi</taxon>
        <taxon>Dikarya</taxon>
        <taxon>Basidiomycota</taxon>
        <taxon>Wallemiomycotina</taxon>
        <taxon>Wallemiomycetes</taxon>
        <taxon>Wallemiales</taxon>
        <taxon>Wallemiaceae</taxon>
        <taxon>Wallemia</taxon>
    </lineage>
</organism>
<dbReference type="PANTHER" id="PTHR13269">
    <property type="entry name" value="NUCLEOPORIN NDC1"/>
    <property type="match status" value="1"/>
</dbReference>
<sequence length="604" mass="67803">MSSQPVASLNAPPKLKIRPTKLSAGQCSYVSLCKLVLRKRMIRLVLLTFLSTCTIFSVSTSNLNDRISSTISLNRFLFAAVAFSLSVIPIIITRKLALITKPPPSPSSPSQRIKSFLLNNKTYSSTSVYALSAVIYAISFLACVSTHEEDAQFTPFTTHKRRGWQFNERFIFFILNAIVLAISYSIYQLWTDRFITRFPSNISQSISERVLTHLKRNLASGVKFSIITVLTCLSSYFLLKKPIYRTLATFSLSTFRPHLFSLLRQNNLSFGLILRTMLFTISLTTTWEVANTLFDVYSVHPMLISKVSPASNDCLLDGLGCEDTYYRHLAYLEFVMVFSTDKQRRLSVYGDINRNPTSWDKYLGLAVKEMSDGRNKLLSRGATSDAAIDKPFHHLNTPSTATSTATSSSGKHLRVLQDEKIYQRSPRNTFESTVDQSQSPKSTPSSLLKDAPKPLAKGTQDAVIGFDKLLPKDLLRMLRKILNGNEQAVVNAKIKLMAPEMKLVSLSALGLAYLGAASINEDQYGLIQHSIPHVIAQLTETLIVYERFQSELLKSTTHIHEFNTRMQELRNALSVILVAFKDYIATFNLDEQVSGRVDIALRDL</sequence>
<keyword evidence="6" id="KW-0509">mRNA transport</keyword>
<keyword evidence="12" id="KW-0539">Nucleus</keyword>
<evidence type="ECO:0000256" key="7">
    <source>
        <dbReference type="ARBA" id="ARBA00022927"/>
    </source>
</evidence>
<comment type="caution">
    <text evidence="15">The sequence shown here is derived from an EMBL/GenBank/DDBJ whole genome shotgun (WGS) entry which is preliminary data.</text>
</comment>
<evidence type="ECO:0000256" key="5">
    <source>
        <dbReference type="ARBA" id="ARBA00022692"/>
    </source>
</evidence>
<dbReference type="InterPro" id="IPR019049">
    <property type="entry name" value="Nucleoporin_prot_Ndc1/Nup"/>
</dbReference>
<feature type="region of interest" description="Disordered" evidence="13">
    <location>
        <begin position="426"/>
        <end position="454"/>
    </location>
</feature>
<keyword evidence="11 14" id="KW-0472">Membrane</keyword>
<protein>
    <recommendedName>
        <fullName evidence="17">Nucleoporin NDC1</fullName>
    </recommendedName>
</protein>
<name>A0A4T0HJ23_WALIC</name>
<dbReference type="EMBL" id="SPOF01000005">
    <property type="protein sequence ID" value="TIB15990.1"/>
    <property type="molecule type" value="Genomic_DNA"/>
</dbReference>
<evidence type="ECO:0000256" key="8">
    <source>
        <dbReference type="ARBA" id="ARBA00022989"/>
    </source>
</evidence>
<feature type="compositionally biased region" description="Polar residues" evidence="13">
    <location>
        <begin position="426"/>
        <end position="446"/>
    </location>
</feature>
<evidence type="ECO:0008006" key="17">
    <source>
        <dbReference type="Google" id="ProtNLM"/>
    </source>
</evidence>
<evidence type="ECO:0000256" key="1">
    <source>
        <dbReference type="ARBA" id="ARBA00004232"/>
    </source>
</evidence>
<keyword evidence="5 14" id="KW-0812">Transmembrane</keyword>
<keyword evidence="8 14" id="KW-1133">Transmembrane helix</keyword>
<feature type="compositionally biased region" description="Low complexity" evidence="13">
    <location>
        <begin position="397"/>
        <end position="409"/>
    </location>
</feature>
<keyword evidence="7" id="KW-0653">Protein transport</keyword>
<dbReference type="GO" id="GO:0051028">
    <property type="term" value="P:mRNA transport"/>
    <property type="evidence" value="ECO:0007669"/>
    <property type="project" value="UniProtKB-KW"/>
</dbReference>
<evidence type="ECO:0000256" key="11">
    <source>
        <dbReference type="ARBA" id="ARBA00023136"/>
    </source>
</evidence>
<dbReference type="GO" id="GO:0070631">
    <property type="term" value="P:spindle pole body localization"/>
    <property type="evidence" value="ECO:0007669"/>
    <property type="project" value="TreeGrafter"/>
</dbReference>
<dbReference type="Pfam" id="PF09531">
    <property type="entry name" value="Ndc1_Nup"/>
    <property type="match status" value="1"/>
</dbReference>
<dbReference type="AlphaFoldDB" id="A0A4T0HJ23"/>
<evidence type="ECO:0000256" key="9">
    <source>
        <dbReference type="ARBA" id="ARBA00023010"/>
    </source>
</evidence>
<feature type="transmembrane region" description="Helical" evidence="14">
    <location>
        <begin position="170"/>
        <end position="190"/>
    </location>
</feature>
<comment type="subcellular location">
    <subcellularLocation>
        <location evidence="1">Nucleus membrane</location>
        <topology evidence="1">Multi-pass membrane protein</topology>
    </subcellularLocation>
    <subcellularLocation>
        <location evidence="2">Nucleus</location>
        <location evidence="2">Nuclear pore complex</location>
    </subcellularLocation>
</comment>
<dbReference type="GO" id="GO:0070762">
    <property type="term" value="C:nuclear pore transmembrane ring"/>
    <property type="evidence" value="ECO:0007669"/>
    <property type="project" value="TreeGrafter"/>
</dbReference>
<evidence type="ECO:0000256" key="13">
    <source>
        <dbReference type="SAM" id="MobiDB-lite"/>
    </source>
</evidence>
<keyword evidence="10" id="KW-0906">Nuclear pore complex</keyword>
<evidence type="ECO:0000313" key="16">
    <source>
        <dbReference type="Proteomes" id="UP000306954"/>
    </source>
</evidence>
<feature type="region of interest" description="Disordered" evidence="13">
    <location>
        <begin position="389"/>
        <end position="412"/>
    </location>
</feature>
<feature type="transmembrane region" description="Helical" evidence="14">
    <location>
        <begin position="75"/>
        <end position="92"/>
    </location>
</feature>
<keyword evidence="4" id="KW-0813">Transport</keyword>
<dbReference type="GO" id="GO:0005816">
    <property type="term" value="C:spindle pole body"/>
    <property type="evidence" value="ECO:0007669"/>
    <property type="project" value="TreeGrafter"/>
</dbReference>